<feature type="compositionally biased region" description="Low complexity" evidence="5">
    <location>
        <begin position="218"/>
        <end position="237"/>
    </location>
</feature>
<sequence length="392" mass="43255">MAASVSTQQQQGRCRILRINPQQPSGKIQAEAGVTEFDDHNDVQFQCARVAVLRHTIKPRGFLLPSYTNAPLLAYAGDFCGPAIPGCAETFQSSQSQQGDILALPAGAAHWAYNEGDQDLVLVVLQDTTNAVNQLDTERRIAGNPEGQSQEQQQGQQGWEVQWGKNIFRGFDVKTLSEAFNANKETARKLQSEDDQRGHIKWDKGKATMAWKKPFAPPGSGRSSTTPPARTSTTHRPQAGRFHTVNSLNLPILSFFRLSAERGGLYKNAVFAPHWYVNANGVMYVTRGEGRVQIVDHRGQCVLDEQLSEGQVVVVPMNYAVVKQAGNNQGFEWVGFNTNDNAMINTIAGRSSTFRGLPTSVVANALQISEDEARQLKFNRVETMIFSSDSRF</sequence>
<feature type="region of interest" description="Disordered" evidence="5">
    <location>
        <begin position="210"/>
        <end position="241"/>
    </location>
</feature>
<dbReference type="Proteomes" id="UP000295252">
    <property type="component" value="Chromosome I"/>
</dbReference>
<dbReference type="Gene3D" id="2.60.120.10">
    <property type="entry name" value="Jelly Rolls"/>
    <property type="match status" value="2"/>
</dbReference>
<dbReference type="InterPro" id="IPR006044">
    <property type="entry name" value="11S_seedstore_pln"/>
</dbReference>
<dbReference type="GO" id="GO:0045735">
    <property type="term" value="F:nutrient reservoir activity"/>
    <property type="evidence" value="ECO:0007669"/>
    <property type="project" value="UniProtKB-KW"/>
</dbReference>
<dbReference type="SUPFAM" id="SSF51182">
    <property type="entry name" value="RmlC-like cupins"/>
    <property type="match status" value="1"/>
</dbReference>
<comment type="similarity">
    <text evidence="1">Belongs to the 11S seed storage protein (globulins) family.</text>
</comment>
<dbReference type="SMART" id="SM00835">
    <property type="entry name" value="Cupin_1"/>
    <property type="match status" value="2"/>
</dbReference>
<evidence type="ECO:0000256" key="4">
    <source>
        <dbReference type="ARBA" id="ARBA00023157"/>
    </source>
</evidence>
<proteinExistence type="inferred from homology"/>
<dbReference type="InterPro" id="IPR014710">
    <property type="entry name" value="RmlC-like_jellyroll"/>
</dbReference>
<accession>A0A068U6F9</accession>
<organism evidence="7 8">
    <name type="scientific">Coffea canephora</name>
    <name type="common">Robusta coffee</name>
    <dbReference type="NCBI Taxonomy" id="49390"/>
    <lineage>
        <taxon>Eukaryota</taxon>
        <taxon>Viridiplantae</taxon>
        <taxon>Streptophyta</taxon>
        <taxon>Embryophyta</taxon>
        <taxon>Tracheophyta</taxon>
        <taxon>Spermatophyta</taxon>
        <taxon>Magnoliopsida</taxon>
        <taxon>eudicotyledons</taxon>
        <taxon>Gunneridae</taxon>
        <taxon>Pentapetalae</taxon>
        <taxon>asterids</taxon>
        <taxon>lamiids</taxon>
        <taxon>Gentianales</taxon>
        <taxon>Rubiaceae</taxon>
        <taxon>Ixoroideae</taxon>
        <taxon>Gardenieae complex</taxon>
        <taxon>Bertiereae - Coffeeae clade</taxon>
        <taxon>Coffeeae</taxon>
        <taxon>Coffea</taxon>
    </lineage>
</organism>
<dbReference type="InterPro" id="IPR006045">
    <property type="entry name" value="Cupin_1"/>
</dbReference>
<evidence type="ECO:0000256" key="1">
    <source>
        <dbReference type="ARBA" id="ARBA00007178"/>
    </source>
</evidence>
<feature type="domain" description="Cupin type-1" evidence="6">
    <location>
        <begin position="227"/>
        <end position="374"/>
    </location>
</feature>
<dbReference type="PANTHER" id="PTHR31189">
    <property type="entry name" value="OS03G0336100 PROTEIN-RELATED"/>
    <property type="match status" value="1"/>
</dbReference>
<keyword evidence="2" id="KW-0758">Storage protein</keyword>
<keyword evidence="3" id="KW-0708">Seed storage protein</keyword>
<dbReference type="PANTHER" id="PTHR31189:SF48">
    <property type="entry name" value="LEGUMIN B"/>
    <property type="match status" value="1"/>
</dbReference>
<dbReference type="AlphaFoldDB" id="A0A068U6F9"/>
<reference evidence="8" key="1">
    <citation type="journal article" date="2014" name="Science">
        <title>The coffee genome provides insight into the convergent evolution of caffeine biosynthesis.</title>
        <authorList>
            <person name="Denoeud F."/>
            <person name="Carretero-Paulet L."/>
            <person name="Dereeper A."/>
            <person name="Droc G."/>
            <person name="Guyot R."/>
            <person name="Pietrella M."/>
            <person name="Zheng C."/>
            <person name="Alberti A."/>
            <person name="Anthony F."/>
            <person name="Aprea G."/>
            <person name="Aury J.M."/>
            <person name="Bento P."/>
            <person name="Bernard M."/>
            <person name="Bocs S."/>
            <person name="Campa C."/>
            <person name="Cenci A."/>
            <person name="Combes M.C."/>
            <person name="Crouzillat D."/>
            <person name="Da Silva C."/>
            <person name="Daddiego L."/>
            <person name="De Bellis F."/>
            <person name="Dussert S."/>
            <person name="Garsmeur O."/>
            <person name="Gayraud T."/>
            <person name="Guignon V."/>
            <person name="Jahn K."/>
            <person name="Jamilloux V."/>
            <person name="Joet T."/>
            <person name="Labadie K."/>
            <person name="Lan T."/>
            <person name="Leclercq J."/>
            <person name="Lepelley M."/>
            <person name="Leroy T."/>
            <person name="Li L.T."/>
            <person name="Librado P."/>
            <person name="Lopez L."/>
            <person name="Munoz A."/>
            <person name="Noel B."/>
            <person name="Pallavicini A."/>
            <person name="Perrotta G."/>
            <person name="Poncet V."/>
            <person name="Pot D."/>
            <person name="Priyono X."/>
            <person name="Rigoreau M."/>
            <person name="Rouard M."/>
            <person name="Rozas J."/>
            <person name="Tranchant-Dubreuil C."/>
            <person name="VanBuren R."/>
            <person name="Zhang Q."/>
            <person name="Andrade A.C."/>
            <person name="Argout X."/>
            <person name="Bertrand B."/>
            <person name="de Kochko A."/>
            <person name="Graziosi G."/>
            <person name="Henry R.J."/>
            <person name="Jayarama X."/>
            <person name="Ming R."/>
            <person name="Nagai C."/>
            <person name="Rounsley S."/>
            <person name="Sankoff D."/>
            <person name="Giuliano G."/>
            <person name="Albert V.A."/>
            <person name="Wincker P."/>
            <person name="Lashermes P."/>
        </authorList>
    </citation>
    <scope>NUCLEOTIDE SEQUENCE [LARGE SCALE GENOMIC DNA]</scope>
    <source>
        <strain evidence="8">cv. DH200-94</strain>
    </source>
</reference>
<keyword evidence="8" id="KW-1185">Reference proteome</keyword>
<dbReference type="Pfam" id="PF00190">
    <property type="entry name" value="Cupin_1"/>
    <property type="match status" value="2"/>
</dbReference>
<evidence type="ECO:0000256" key="2">
    <source>
        <dbReference type="ARBA" id="ARBA00022761"/>
    </source>
</evidence>
<dbReference type="PRINTS" id="PR00439">
    <property type="entry name" value="11SGLOBULIN"/>
</dbReference>
<keyword evidence="4" id="KW-1015">Disulfide bond</keyword>
<evidence type="ECO:0000259" key="6">
    <source>
        <dbReference type="SMART" id="SM00835"/>
    </source>
</evidence>
<dbReference type="InterPro" id="IPR050253">
    <property type="entry name" value="Seed_Storage-Functional"/>
</dbReference>
<dbReference type="InParanoid" id="A0A068U6F9"/>
<dbReference type="OrthoDB" id="1903982at2759"/>
<gene>
    <name evidence="7" type="ORF">GSCOC_T00016219001</name>
</gene>
<evidence type="ECO:0000313" key="7">
    <source>
        <dbReference type="EMBL" id="CDP03744.1"/>
    </source>
</evidence>
<evidence type="ECO:0000313" key="8">
    <source>
        <dbReference type="Proteomes" id="UP000295252"/>
    </source>
</evidence>
<protein>
    <recommendedName>
        <fullName evidence="6">Cupin type-1 domain-containing protein</fullName>
    </recommendedName>
</protein>
<dbReference type="EMBL" id="HG739095">
    <property type="protein sequence ID" value="CDP03744.1"/>
    <property type="molecule type" value="Genomic_DNA"/>
</dbReference>
<dbReference type="FunFam" id="2.60.120.10:FF:000073">
    <property type="entry name" value="Glycinin G1"/>
    <property type="match status" value="1"/>
</dbReference>
<dbReference type="STRING" id="49390.A0A068U6F9"/>
<dbReference type="Gramene" id="CDP03744">
    <property type="protein sequence ID" value="CDP03744"/>
    <property type="gene ID" value="GSCOC_T00016219001"/>
</dbReference>
<name>A0A068U6F9_COFCA</name>
<dbReference type="CDD" id="cd02242">
    <property type="entry name" value="cupin_11S_legumin_N"/>
    <property type="match status" value="1"/>
</dbReference>
<evidence type="ECO:0000256" key="5">
    <source>
        <dbReference type="SAM" id="MobiDB-lite"/>
    </source>
</evidence>
<dbReference type="CDD" id="cd02243">
    <property type="entry name" value="cupin_11S_legumin_C"/>
    <property type="match status" value="1"/>
</dbReference>
<dbReference type="InterPro" id="IPR011051">
    <property type="entry name" value="RmlC_Cupin_sf"/>
</dbReference>
<dbReference type="OMA" id="CHEAYQQ"/>
<evidence type="ECO:0000256" key="3">
    <source>
        <dbReference type="ARBA" id="ARBA00023129"/>
    </source>
</evidence>
<feature type="domain" description="Cupin type-1" evidence="6">
    <location>
        <begin position="17"/>
        <end position="188"/>
    </location>
</feature>
<dbReference type="PhylomeDB" id="A0A068U6F9"/>